<proteinExistence type="predicted"/>
<evidence type="ECO:0000313" key="4">
    <source>
        <dbReference type="Proteomes" id="UP001165652"/>
    </source>
</evidence>
<dbReference type="PRINTS" id="PR00409">
    <property type="entry name" value="PHDIOXRDTASE"/>
</dbReference>
<dbReference type="Proteomes" id="UP001165652">
    <property type="component" value="Unassembled WGS sequence"/>
</dbReference>
<accession>A0ABT5JKN4</accession>
<feature type="domain" description="FAD-binding FR-type" evidence="2">
    <location>
        <begin position="5"/>
        <end position="106"/>
    </location>
</feature>
<reference evidence="3" key="2">
    <citation type="submission" date="2023-02" db="EMBL/GenBank/DDBJ databases">
        <authorList>
            <person name="Rayyan A."/>
            <person name="Meyer T."/>
            <person name="Kyndt J.A."/>
        </authorList>
    </citation>
    <scope>NUCLEOTIDE SEQUENCE</scope>
    <source>
        <strain evidence="3">DSM 9987</strain>
    </source>
</reference>
<dbReference type="CDD" id="cd06185">
    <property type="entry name" value="PDR_like"/>
    <property type="match status" value="1"/>
</dbReference>
<dbReference type="InterPro" id="IPR017938">
    <property type="entry name" value="Riboflavin_synthase-like_b-brl"/>
</dbReference>
<dbReference type="InterPro" id="IPR012675">
    <property type="entry name" value="Beta-grasp_dom_sf"/>
</dbReference>
<dbReference type="PROSITE" id="PS00197">
    <property type="entry name" value="2FE2S_FER_1"/>
    <property type="match status" value="1"/>
</dbReference>
<dbReference type="Pfam" id="PF00175">
    <property type="entry name" value="NAD_binding_1"/>
    <property type="match status" value="1"/>
</dbReference>
<dbReference type="PANTHER" id="PTHR47354:SF2">
    <property type="entry name" value="BLR2392 PROTEIN"/>
    <property type="match status" value="1"/>
</dbReference>
<organism evidence="3 4">
    <name type="scientific">Rhodoplanes tepidamans</name>
    <name type="common">Rhodoplanes cryptolactis</name>
    <dbReference type="NCBI Taxonomy" id="200616"/>
    <lineage>
        <taxon>Bacteria</taxon>
        <taxon>Pseudomonadati</taxon>
        <taxon>Pseudomonadota</taxon>
        <taxon>Alphaproteobacteria</taxon>
        <taxon>Hyphomicrobiales</taxon>
        <taxon>Nitrobacteraceae</taxon>
        <taxon>Rhodoplanes</taxon>
    </lineage>
</organism>
<dbReference type="InterPro" id="IPR017927">
    <property type="entry name" value="FAD-bd_FR_type"/>
</dbReference>
<dbReference type="InterPro" id="IPR001433">
    <property type="entry name" value="OxRdtase_FAD/NAD-bd"/>
</dbReference>
<dbReference type="Gene3D" id="2.40.30.10">
    <property type="entry name" value="Translation factors"/>
    <property type="match status" value="1"/>
</dbReference>
<dbReference type="EMBL" id="JAQQLI010000098">
    <property type="protein sequence ID" value="MDC7789891.1"/>
    <property type="molecule type" value="Genomic_DNA"/>
</dbReference>
<keyword evidence="4" id="KW-1185">Reference proteome</keyword>
<dbReference type="SUPFAM" id="SSF54292">
    <property type="entry name" value="2Fe-2S ferredoxin-like"/>
    <property type="match status" value="1"/>
</dbReference>
<dbReference type="SUPFAM" id="SSF52343">
    <property type="entry name" value="Ferredoxin reductase-like, C-terminal NADP-linked domain"/>
    <property type="match status" value="1"/>
</dbReference>
<dbReference type="InterPro" id="IPR001041">
    <property type="entry name" value="2Fe-2S_ferredoxin-type"/>
</dbReference>
<sequence length="324" mass="34498">MLQAVDQRTARLRATTDLTPDIRLFEIEPDGAFVPPPPGSHLDIRVRIGDRPDLRSYSIVGPCADGLYRIAVKLLPHSRGGSAWMWSLTPGARLSFTGPHDTFPLGTGRPDYLLVAGGIGITPIYTMATALARAGATLRLVYAARRACDLAFAGELREILGERLTIVTSETGGRVDLAAGIAALAPDGELYVCGPIGMLEAAKHAWQASGRPPEKLRFETFGSSGRFATVPFTVRIPRLGLEIAVPENRTMLDSLEAAGVAMISDCRKGECGLCALPILAVDGVVDHRDVFFSDVEKAADAKLCTCVSRVAGGTITIDTADREG</sequence>
<dbReference type="InterPro" id="IPR006058">
    <property type="entry name" value="2Fe2S_fd_BS"/>
</dbReference>
<gene>
    <name evidence="3" type="ORF">PQJ73_29790</name>
</gene>
<comment type="caution">
    <text evidence="3">The sequence shown here is derived from an EMBL/GenBank/DDBJ whole genome shotgun (WGS) entry which is preliminary data.</text>
</comment>
<dbReference type="PROSITE" id="PS51085">
    <property type="entry name" value="2FE2S_FER_2"/>
    <property type="match status" value="1"/>
</dbReference>
<reference evidence="3" key="1">
    <citation type="journal article" date="2023" name="Microbiol Resour">
        <title>Genome Sequences of Rhodoplanes serenus and Two Thermotolerant Strains, Rhodoplanes tepidamans and 'Rhodoplanes cryptolactis,' Further Refine the Genus.</title>
        <authorList>
            <person name="Rayyan A.A."/>
            <person name="Kyndt J.A."/>
        </authorList>
    </citation>
    <scope>NUCLEOTIDE SEQUENCE</scope>
    <source>
        <strain evidence="3">DSM 9987</strain>
    </source>
</reference>
<dbReference type="RefSeq" id="WP_272780712.1">
    <property type="nucleotide sequence ID" value="NZ_JAQQLI010000098.1"/>
</dbReference>
<dbReference type="PROSITE" id="PS51384">
    <property type="entry name" value="FAD_FR"/>
    <property type="match status" value="1"/>
</dbReference>
<feature type="domain" description="2Fe-2S ferredoxin-type" evidence="1">
    <location>
        <begin position="230"/>
        <end position="323"/>
    </location>
</feature>
<dbReference type="InterPro" id="IPR039261">
    <property type="entry name" value="FNR_nucleotide-bd"/>
</dbReference>
<dbReference type="InterPro" id="IPR050415">
    <property type="entry name" value="MRET"/>
</dbReference>
<dbReference type="SUPFAM" id="SSF63380">
    <property type="entry name" value="Riboflavin synthase domain-like"/>
    <property type="match status" value="1"/>
</dbReference>
<dbReference type="Gene3D" id="3.40.50.80">
    <property type="entry name" value="Nucleotide-binding domain of ferredoxin-NADP reductase (FNR) module"/>
    <property type="match status" value="1"/>
</dbReference>
<dbReference type="CDD" id="cd00207">
    <property type="entry name" value="fer2"/>
    <property type="match status" value="1"/>
</dbReference>
<evidence type="ECO:0000259" key="2">
    <source>
        <dbReference type="PROSITE" id="PS51384"/>
    </source>
</evidence>
<dbReference type="InterPro" id="IPR036010">
    <property type="entry name" value="2Fe-2S_ferredoxin-like_sf"/>
</dbReference>
<name>A0ABT5JKN4_RHOTP</name>
<evidence type="ECO:0000259" key="1">
    <source>
        <dbReference type="PROSITE" id="PS51085"/>
    </source>
</evidence>
<dbReference type="Pfam" id="PF00111">
    <property type="entry name" value="Fer2"/>
    <property type="match status" value="1"/>
</dbReference>
<dbReference type="PANTHER" id="PTHR47354">
    <property type="entry name" value="NADH OXIDOREDUCTASE HCR"/>
    <property type="match status" value="1"/>
</dbReference>
<evidence type="ECO:0000313" key="3">
    <source>
        <dbReference type="EMBL" id="MDC7789891.1"/>
    </source>
</evidence>
<dbReference type="Gene3D" id="3.10.20.30">
    <property type="match status" value="1"/>
</dbReference>
<protein>
    <submittedName>
        <fullName evidence="3">PDR/VanB family oxidoreductase</fullName>
    </submittedName>
</protein>